<dbReference type="EMBL" id="JABAHY010000023">
    <property type="protein sequence ID" value="NLS11125.1"/>
    <property type="molecule type" value="Genomic_DNA"/>
</dbReference>
<name>A0A7X8YF37_9MICC</name>
<dbReference type="RefSeq" id="WP_168888609.1">
    <property type="nucleotide sequence ID" value="NZ_JABAHY010000023.1"/>
</dbReference>
<dbReference type="Proteomes" id="UP000523139">
    <property type="component" value="Unassembled WGS sequence"/>
</dbReference>
<proteinExistence type="predicted"/>
<evidence type="ECO:0000313" key="3">
    <source>
        <dbReference type="Proteomes" id="UP000523139"/>
    </source>
</evidence>
<feature type="transmembrane region" description="Helical" evidence="1">
    <location>
        <begin position="49"/>
        <end position="70"/>
    </location>
</feature>
<keyword evidence="3" id="KW-1185">Reference proteome</keyword>
<keyword evidence="1" id="KW-1133">Transmembrane helix</keyword>
<accession>A0A7X8YF37</accession>
<keyword evidence="1" id="KW-0472">Membrane</keyword>
<organism evidence="2 3">
    <name type="scientific">Nesterenkonia sedimenti</name>
    <dbReference type="NCBI Taxonomy" id="1463632"/>
    <lineage>
        <taxon>Bacteria</taxon>
        <taxon>Bacillati</taxon>
        <taxon>Actinomycetota</taxon>
        <taxon>Actinomycetes</taxon>
        <taxon>Micrococcales</taxon>
        <taxon>Micrococcaceae</taxon>
        <taxon>Nesterenkonia</taxon>
    </lineage>
</organism>
<reference evidence="2 3" key="1">
    <citation type="submission" date="2020-04" db="EMBL/GenBank/DDBJ databases">
        <title>Nesterenkonia sp. nov., isolated from marine sediment.</title>
        <authorList>
            <person name="Zhang G."/>
        </authorList>
    </citation>
    <scope>NUCLEOTIDE SEQUENCE [LARGE SCALE GENOMIC DNA]</scope>
    <source>
        <strain evidence="2 3">MY13</strain>
    </source>
</reference>
<protein>
    <submittedName>
        <fullName evidence="2">Uncharacterized protein</fullName>
    </submittedName>
</protein>
<comment type="caution">
    <text evidence="2">The sequence shown here is derived from an EMBL/GenBank/DDBJ whole genome shotgun (WGS) entry which is preliminary data.</text>
</comment>
<evidence type="ECO:0000256" key="1">
    <source>
        <dbReference type="SAM" id="Phobius"/>
    </source>
</evidence>
<keyword evidence="1" id="KW-0812">Transmembrane</keyword>
<gene>
    <name evidence="2" type="ORF">HGQ17_14185</name>
</gene>
<sequence length="126" mass="13498">MSSISGNSGADPLSRGLTRERLRYYQQVVDNAEIDIAAASRGRRILRSVLFTASLILLPVPLLVMLYVMAADLDPTPFGPSPMGEIAVGALVLGGLIRLAYGAATDSYIRWVRRPGDSWLIPGSPG</sequence>
<dbReference type="AlphaFoldDB" id="A0A7X8YF37"/>
<feature type="transmembrane region" description="Helical" evidence="1">
    <location>
        <begin position="82"/>
        <end position="104"/>
    </location>
</feature>
<evidence type="ECO:0000313" key="2">
    <source>
        <dbReference type="EMBL" id="NLS11125.1"/>
    </source>
</evidence>